<evidence type="ECO:0000256" key="4">
    <source>
        <dbReference type="ARBA" id="ARBA00022741"/>
    </source>
</evidence>
<evidence type="ECO:0000256" key="6">
    <source>
        <dbReference type="ARBA" id="ARBA00022840"/>
    </source>
</evidence>
<feature type="domain" description="Protein kinase" evidence="9">
    <location>
        <begin position="1"/>
        <end position="91"/>
    </location>
</feature>
<keyword evidence="2" id="KW-0723">Serine/threonine-protein kinase</keyword>
<reference evidence="10" key="1">
    <citation type="journal article" date="2023" name="Plant J.">
        <title>Genome sequences and population genomics provide insights into the demographic history, inbreeding, and mutation load of two 'living fossil' tree species of Dipteronia.</title>
        <authorList>
            <person name="Feng Y."/>
            <person name="Comes H.P."/>
            <person name="Chen J."/>
            <person name="Zhu S."/>
            <person name="Lu R."/>
            <person name="Zhang X."/>
            <person name="Li P."/>
            <person name="Qiu J."/>
            <person name="Olsen K.M."/>
            <person name="Qiu Y."/>
        </authorList>
    </citation>
    <scope>NUCLEOTIDE SEQUENCE</scope>
    <source>
        <strain evidence="10">NBL</strain>
    </source>
</reference>
<evidence type="ECO:0000256" key="5">
    <source>
        <dbReference type="ARBA" id="ARBA00022777"/>
    </source>
</evidence>
<dbReference type="PANTHER" id="PTHR13902">
    <property type="entry name" value="SERINE/THREONINE-PROTEIN KINASE WNK WITH NO LYSINE -RELATED"/>
    <property type="match status" value="1"/>
</dbReference>
<comment type="catalytic activity">
    <reaction evidence="7">
        <text>L-threonyl-[protein] + ATP = O-phospho-L-threonyl-[protein] + ADP + H(+)</text>
        <dbReference type="Rhea" id="RHEA:46608"/>
        <dbReference type="Rhea" id="RHEA-COMP:11060"/>
        <dbReference type="Rhea" id="RHEA-COMP:11605"/>
        <dbReference type="ChEBI" id="CHEBI:15378"/>
        <dbReference type="ChEBI" id="CHEBI:30013"/>
        <dbReference type="ChEBI" id="CHEBI:30616"/>
        <dbReference type="ChEBI" id="CHEBI:61977"/>
        <dbReference type="ChEBI" id="CHEBI:456216"/>
        <dbReference type="EC" id="2.7.11.1"/>
    </reaction>
</comment>
<dbReference type="Proteomes" id="UP001281410">
    <property type="component" value="Unassembled WGS sequence"/>
</dbReference>
<dbReference type="InterPro" id="IPR000719">
    <property type="entry name" value="Prot_kinase_dom"/>
</dbReference>
<comment type="catalytic activity">
    <reaction evidence="8">
        <text>L-seryl-[protein] + ATP = O-phospho-L-seryl-[protein] + ADP + H(+)</text>
        <dbReference type="Rhea" id="RHEA:17989"/>
        <dbReference type="Rhea" id="RHEA-COMP:9863"/>
        <dbReference type="Rhea" id="RHEA-COMP:11604"/>
        <dbReference type="ChEBI" id="CHEBI:15378"/>
        <dbReference type="ChEBI" id="CHEBI:29999"/>
        <dbReference type="ChEBI" id="CHEBI:30616"/>
        <dbReference type="ChEBI" id="CHEBI:83421"/>
        <dbReference type="ChEBI" id="CHEBI:456216"/>
        <dbReference type="EC" id="2.7.11.1"/>
    </reaction>
</comment>
<dbReference type="InterPro" id="IPR011009">
    <property type="entry name" value="Kinase-like_dom_sf"/>
</dbReference>
<evidence type="ECO:0000256" key="1">
    <source>
        <dbReference type="ARBA" id="ARBA00012513"/>
    </source>
</evidence>
<keyword evidence="11" id="KW-1185">Reference proteome</keyword>
<evidence type="ECO:0000313" key="11">
    <source>
        <dbReference type="Proteomes" id="UP001281410"/>
    </source>
</evidence>
<name>A0AAE0E6A0_9ROSI</name>
<dbReference type="SUPFAM" id="SSF56112">
    <property type="entry name" value="Protein kinase-like (PK-like)"/>
    <property type="match status" value="1"/>
</dbReference>
<accession>A0AAE0E6A0</accession>
<dbReference type="PROSITE" id="PS50011">
    <property type="entry name" value="PROTEIN_KINASE_DOM"/>
    <property type="match status" value="1"/>
</dbReference>
<keyword evidence="6" id="KW-0067">ATP-binding</keyword>
<sequence length="91" mass="10513">MKYDEILGKGASKSVYRAFDEFEGIQVAWNQVKLSDFLQSPEELERLNCEIHLLKTLKHNNIMKFYTSWVYTGNRKLGTSTLSLKCSLLGH</sequence>
<organism evidence="10 11">
    <name type="scientific">Dipteronia sinensis</name>
    <dbReference type="NCBI Taxonomy" id="43782"/>
    <lineage>
        <taxon>Eukaryota</taxon>
        <taxon>Viridiplantae</taxon>
        <taxon>Streptophyta</taxon>
        <taxon>Embryophyta</taxon>
        <taxon>Tracheophyta</taxon>
        <taxon>Spermatophyta</taxon>
        <taxon>Magnoliopsida</taxon>
        <taxon>eudicotyledons</taxon>
        <taxon>Gunneridae</taxon>
        <taxon>Pentapetalae</taxon>
        <taxon>rosids</taxon>
        <taxon>malvids</taxon>
        <taxon>Sapindales</taxon>
        <taxon>Sapindaceae</taxon>
        <taxon>Hippocastanoideae</taxon>
        <taxon>Acereae</taxon>
        <taxon>Dipteronia</taxon>
    </lineage>
</organism>
<keyword evidence="5" id="KW-0418">Kinase</keyword>
<dbReference type="EC" id="2.7.11.1" evidence="1"/>
<keyword evidence="3" id="KW-0808">Transferase</keyword>
<dbReference type="Gene3D" id="3.30.200.20">
    <property type="entry name" value="Phosphorylase Kinase, domain 1"/>
    <property type="match status" value="1"/>
</dbReference>
<protein>
    <recommendedName>
        <fullName evidence="1">non-specific serine/threonine protein kinase</fullName>
        <ecNumber evidence="1">2.7.11.1</ecNumber>
    </recommendedName>
</protein>
<evidence type="ECO:0000256" key="8">
    <source>
        <dbReference type="ARBA" id="ARBA00048679"/>
    </source>
</evidence>
<dbReference type="InterPro" id="IPR050588">
    <property type="entry name" value="WNK_Ser-Thr_kinase"/>
</dbReference>
<proteinExistence type="predicted"/>
<gene>
    <name evidence="10" type="ORF">Dsin_017277</name>
</gene>
<dbReference type="FunFam" id="3.30.200.20:FF:000075">
    <property type="entry name" value="Probable serine/threonine-protein kinase WNK1"/>
    <property type="match status" value="1"/>
</dbReference>
<dbReference type="GO" id="GO:0004674">
    <property type="term" value="F:protein serine/threonine kinase activity"/>
    <property type="evidence" value="ECO:0007669"/>
    <property type="project" value="UniProtKB-KW"/>
</dbReference>
<dbReference type="GO" id="GO:0005524">
    <property type="term" value="F:ATP binding"/>
    <property type="evidence" value="ECO:0007669"/>
    <property type="project" value="UniProtKB-KW"/>
</dbReference>
<keyword evidence="4" id="KW-0547">Nucleotide-binding</keyword>
<comment type="caution">
    <text evidence="10">The sequence shown here is derived from an EMBL/GenBank/DDBJ whole genome shotgun (WGS) entry which is preliminary data.</text>
</comment>
<dbReference type="EMBL" id="JANJYJ010000005">
    <property type="protein sequence ID" value="KAK3212571.1"/>
    <property type="molecule type" value="Genomic_DNA"/>
</dbReference>
<evidence type="ECO:0000313" key="10">
    <source>
        <dbReference type="EMBL" id="KAK3212571.1"/>
    </source>
</evidence>
<evidence type="ECO:0000256" key="7">
    <source>
        <dbReference type="ARBA" id="ARBA00047899"/>
    </source>
</evidence>
<evidence type="ECO:0000259" key="9">
    <source>
        <dbReference type="PROSITE" id="PS50011"/>
    </source>
</evidence>
<evidence type="ECO:0000256" key="2">
    <source>
        <dbReference type="ARBA" id="ARBA00022527"/>
    </source>
</evidence>
<evidence type="ECO:0000256" key="3">
    <source>
        <dbReference type="ARBA" id="ARBA00022679"/>
    </source>
</evidence>
<dbReference type="AlphaFoldDB" id="A0AAE0E6A0"/>